<feature type="domain" description="TGF-beta family profile" evidence="7">
    <location>
        <begin position="218"/>
        <end position="339"/>
    </location>
</feature>
<dbReference type="PANTHER" id="PTHR11848">
    <property type="entry name" value="TGF-BETA FAMILY"/>
    <property type="match status" value="1"/>
</dbReference>
<dbReference type="Proteomes" id="UP000826195">
    <property type="component" value="Unassembled WGS sequence"/>
</dbReference>
<proteinExistence type="inferred from homology"/>
<evidence type="ECO:0000256" key="1">
    <source>
        <dbReference type="ARBA" id="ARBA00004613"/>
    </source>
</evidence>
<dbReference type="GO" id="GO:0008083">
    <property type="term" value="F:growth factor activity"/>
    <property type="evidence" value="ECO:0007669"/>
    <property type="project" value="UniProtKB-KW"/>
</dbReference>
<comment type="similarity">
    <text evidence="2 6">Belongs to the TGF-beta family.</text>
</comment>
<keyword evidence="4 6" id="KW-0339">Growth factor</keyword>
<dbReference type="SMART" id="SM00204">
    <property type="entry name" value="TGFB"/>
    <property type="match status" value="1"/>
</dbReference>
<dbReference type="Gene3D" id="2.10.90.10">
    <property type="entry name" value="Cystine-knot cytokines"/>
    <property type="match status" value="1"/>
</dbReference>
<evidence type="ECO:0000256" key="3">
    <source>
        <dbReference type="ARBA" id="ARBA00022525"/>
    </source>
</evidence>
<sequence>MDSLVVLSILVSSMIGDQGLNFKENPADLNNSAVRYMESILEEFNQDTRWGALDTAEMVISSMMPATNNLDNLRFDISKLDGTFESAELRIFQHAGSNCHPWALVRQNDCENCELIKSKTKEGQGKKGGWLVFNVTKVVQSWMEDPGRNQGFSISAGCDIELGVSGKLSPLMVCYSKRKPGPADIRSLVKITKRSVLLDTGLLSARLFNKPKIRMVIKNHRTVKKNLADYKNTSEVCGIKSFDLWLEDIGRNQIIAPKRINFKYCSGVCKQSKHDTRSYFKGYEHFLIFSALMRAYPEEVPAIFCLPTQFSGISVRYFKEGKVINRKVFNFNAEKCSYGVRRTMDHIAFD</sequence>
<keyword evidence="5" id="KW-1015">Disulfide bond</keyword>
<comment type="caution">
    <text evidence="8">The sequence shown here is derived from an EMBL/GenBank/DDBJ whole genome shotgun (WGS) entry which is preliminary data.</text>
</comment>
<dbReference type="Pfam" id="PF00019">
    <property type="entry name" value="TGF_beta"/>
    <property type="match status" value="1"/>
</dbReference>
<dbReference type="PROSITE" id="PS51362">
    <property type="entry name" value="TGF_BETA_2"/>
    <property type="match status" value="1"/>
</dbReference>
<dbReference type="EMBL" id="JAHXZJ010001119">
    <property type="protein sequence ID" value="KAH0555153.1"/>
    <property type="molecule type" value="Genomic_DNA"/>
</dbReference>
<dbReference type="GO" id="GO:0005125">
    <property type="term" value="F:cytokine activity"/>
    <property type="evidence" value="ECO:0007669"/>
    <property type="project" value="TreeGrafter"/>
</dbReference>
<comment type="subcellular location">
    <subcellularLocation>
        <location evidence="1">Secreted</location>
    </subcellularLocation>
</comment>
<evidence type="ECO:0000313" key="9">
    <source>
        <dbReference type="Proteomes" id="UP000826195"/>
    </source>
</evidence>
<dbReference type="GO" id="GO:0005615">
    <property type="term" value="C:extracellular space"/>
    <property type="evidence" value="ECO:0007669"/>
    <property type="project" value="TreeGrafter"/>
</dbReference>
<dbReference type="InterPro" id="IPR001111">
    <property type="entry name" value="TGF-b_propeptide"/>
</dbReference>
<dbReference type="Pfam" id="PF00688">
    <property type="entry name" value="TGFb_propeptide"/>
    <property type="match status" value="1"/>
</dbReference>
<evidence type="ECO:0000256" key="2">
    <source>
        <dbReference type="ARBA" id="ARBA00006656"/>
    </source>
</evidence>
<organism evidence="8 9">
    <name type="scientific">Cotesia glomerata</name>
    <name type="common">Lepidopteran parasitic wasp</name>
    <name type="synonym">Apanteles glomeratus</name>
    <dbReference type="NCBI Taxonomy" id="32391"/>
    <lineage>
        <taxon>Eukaryota</taxon>
        <taxon>Metazoa</taxon>
        <taxon>Ecdysozoa</taxon>
        <taxon>Arthropoda</taxon>
        <taxon>Hexapoda</taxon>
        <taxon>Insecta</taxon>
        <taxon>Pterygota</taxon>
        <taxon>Neoptera</taxon>
        <taxon>Endopterygota</taxon>
        <taxon>Hymenoptera</taxon>
        <taxon>Apocrita</taxon>
        <taxon>Ichneumonoidea</taxon>
        <taxon>Braconidae</taxon>
        <taxon>Microgastrinae</taxon>
        <taxon>Cotesia</taxon>
    </lineage>
</organism>
<dbReference type="InterPro" id="IPR029034">
    <property type="entry name" value="Cystine-knot_cytokine"/>
</dbReference>
<dbReference type="InterPro" id="IPR015615">
    <property type="entry name" value="TGF-beta-rel"/>
</dbReference>
<reference evidence="8 9" key="1">
    <citation type="journal article" date="2021" name="J. Hered.">
        <title>A chromosome-level genome assembly of the parasitoid wasp, Cotesia glomerata (Hymenoptera: Braconidae).</title>
        <authorList>
            <person name="Pinto B.J."/>
            <person name="Weis J.J."/>
            <person name="Gamble T."/>
            <person name="Ode P.J."/>
            <person name="Paul R."/>
            <person name="Zaspel J.M."/>
        </authorList>
    </citation>
    <scope>NUCLEOTIDE SEQUENCE [LARGE SCALE GENOMIC DNA]</scope>
    <source>
        <strain evidence="8">CgM1</strain>
    </source>
</reference>
<evidence type="ECO:0000256" key="4">
    <source>
        <dbReference type="ARBA" id="ARBA00023030"/>
    </source>
</evidence>
<keyword evidence="3" id="KW-0964">Secreted</keyword>
<dbReference type="AlphaFoldDB" id="A0AAV7IMB8"/>
<protein>
    <recommendedName>
        <fullName evidence="7">TGF-beta family profile domain-containing protein</fullName>
    </recommendedName>
</protein>
<evidence type="ECO:0000256" key="6">
    <source>
        <dbReference type="RuleBase" id="RU000354"/>
    </source>
</evidence>
<dbReference type="Gene3D" id="2.60.120.970">
    <property type="match status" value="1"/>
</dbReference>
<accession>A0AAV7IMB8</accession>
<dbReference type="SUPFAM" id="SSF57501">
    <property type="entry name" value="Cystine-knot cytokines"/>
    <property type="match status" value="1"/>
</dbReference>
<evidence type="ECO:0000256" key="5">
    <source>
        <dbReference type="ARBA" id="ARBA00023157"/>
    </source>
</evidence>
<dbReference type="InterPro" id="IPR001839">
    <property type="entry name" value="TGF-b_C"/>
</dbReference>
<gene>
    <name evidence="8" type="ORF">KQX54_015579</name>
</gene>
<name>A0AAV7IMB8_COTGL</name>
<dbReference type="PANTHER" id="PTHR11848:SF302">
    <property type="entry name" value="TGF-BETA FAMILY PROFILE DOMAIN-CONTAINING PROTEIN"/>
    <property type="match status" value="1"/>
</dbReference>
<evidence type="ECO:0000259" key="7">
    <source>
        <dbReference type="PROSITE" id="PS51362"/>
    </source>
</evidence>
<evidence type="ECO:0000313" key="8">
    <source>
        <dbReference type="EMBL" id="KAH0555153.1"/>
    </source>
</evidence>
<keyword evidence="9" id="KW-1185">Reference proteome</keyword>